<dbReference type="InterPro" id="IPR002301">
    <property type="entry name" value="Ile-tRNA-ligase"/>
</dbReference>
<keyword evidence="4 10" id="KW-0547">Nucleotide-binding</keyword>
<feature type="short sequence motif" description="'KMSKS' region" evidence="10">
    <location>
        <begin position="623"/>
        <end position="627"/>
    </location>
</feature>
<dbReference type="InterPro" id="IPR023585">
    <property type="entry name" value="Ile-tRNA-ligase_type1"/>
</dbReference>
<organism evidence="13 14">
    <name type="scientific">Silvibacterium dinghuense</name>
    <dbReference type="NCBI Taxonomy" id="1560006"/>
    <lineage>
        <taxon>Bacteria</taxon>
        <taxon>Pseudomonadati</taxon>
        <taxon>Acidobacteriota</taxon>
        <taxon>Terriglobia</taxon>
        <taxon>Terriglobales</taxon>
        <taxon>Acidobacteriaceae</taxon>
        <taxon>Silvibacterium</taxon>
    </lineage>
</organism>
<keyword evidence="5 10" id="KW-0067">ATP-binding</keyword>
<dbReference type="InterPro" id="IPR009080">
    <property type="entry name" value="tRNAsynth_Ia_anticodon-bd"/>
</dbReference>
<dbReference type="SUPFAM" id="SSF52374">
    <property type="entry name" value="Nucleotidylyl transferase"/>
    <property type="match status" value="1"/>
</dbReference>
<dbReference type="GO" id="GO:0005524">
    <property type="term" value="F:ATP binding"/>
    <property type="evidence" value="ECO:0007669"/>
    <property type="project" value="UniProtKB-UniRule"/>
</dbReference>
<dbReference type="EC" id="6.1.1.5" evidence="10"/>
<dbReference type="GO" id="GO:0004822">
    <property type="term" value="F:isoleucine-tRNA ligase activity"/>
    <property type="evidence" value="ECO:0007669"/>
    <property type="project" value="UniProtKB-UniRule"/>
</dbReference>
<comment type="function">
    <text evidence="8 10">Catalyzes the attachment of isoleucine to tRNA(Ile). As IleRS can inadvertently accommodate and process structurally similar amino acids such as valine, to avoid such errors it has two additional distinct tRNA(Ile)-dependent editing activities. One activity is designated as 'pretransfer' editing and involves the hydrolysis of activated Val-AMP. The other activity is designated 'posttransfer' editing and involves deacylation of mischarged Val-tRNA(Ile).</text>
</comment>
<dbReference type="InterPro" id="IPR009008">
    <property type="entry name" value="Val/Leu/Ile-tRNA-synth_edit"/>
</dbReference>
<comment type="caution">
    <text evidence="13">The sequence shown here is derived from an EMBL/GenBank/DDBJ whole genome shotgun (WGS) entry which is preliminary data.</text>
</comment>
<dbReference type="AlphaFoldDB" id="A0A4Q1SEM4"/>
<feature type="binding site" evidence="10">
    <location>
        <position position="914"/>
    </location>
    <ligand>
        <name>Zn(2+)</name>
        <dbReference type="ChEBI" id="CHEBI:29105"/>
    </ligand>
</feature>
<dbReference type="PANTHER" id="PTHR42765:SF1">
    <property type="entry name" value="ISOLEUCINE--TRNA LIGASE, MITOCHONDRIAL"/>
    <property type="match status" value="1"/>
</dbReference>
<evidence type="ECO:0000256" key="9">
    <source>
        <dbReference type="ARBA" id="ARBA00048359"/>
    </source>
</evidence>
<evidence type="ECO:0000259" key="12">
    <source>
        <dbReference type="Pfam" id="PF08264"/>
    </source>
</evidence>
<keyword evidence="3 10" id="KW-0436">Ligase</keyword>
<evidence type="ECO:0000256" key="4">
    <source>
        <dbReference type="ARBA" id="ARBA00022741"/>
    </source>
</evidence>
<dbReference type="InterPro" id="IPR050081">
    <property type="entry name" value="Ile-tRNA_ligase"/>
</dbReference>
<dbReference type="NCBIfam" id="TIGR00392">
    <property type="entry name" value="ileS"/>
    <property type="match status" value="1"/>
</dbReference>
<dbReference type="GO" id="GO:0005829">
    <property type="term" value="C:cytosol"/>
    <property type="evidence" value="ECO:0007669"/>
    <property type="project" value="TreeGrafter"/>
</dbReference>
<feature type="binding site" evidence="10">
    <location>
        <position position="626"/>
    </location>
    <ligand>
        <name>ATP</name>
        <dbReference type="ChEBI" id="CHEBI:30616"/>
    </ligand>
</feature>
<evidence type="ECO:0000256" key="1">
    <source>
        <dbReference type="ARBA" id="ARBA00006887"/>
    </source>
</evidence>
<dbReference type="SUPFAM" id="SSF50677">
    <property type="entry name" value="ValRS/IleRS/LeuRS editing domain"/>
    <property type="match status" value="1"/>
</dbReference>
<proteinExistence type="inferred from homology"/>
<evidence type="ECO:0000256" key="6">
    <source>
        <dbReference type="ARBA" id="ARBA00022917"/>
    </source>
</evidence>
<feature type="binding site" evidence="10">
    <location>
        <position position="582"/>
    </location>
    <ligand>
        <name>L-isoleucyl-5'-AMP</name>
        <dbReference type="ChEBI" id="CHEBI:178002"/>
    </ligand>
</feature>
<dbReference type="RefSeq" id="WP_129208936.1">
    <property type="nucleotide sequence ID" value="NZ_BMGU01000003.1"/>
</dbReference>
<evidence type="ECO:0000313" key="14">
    <source>
        <dbReference type="Proteomes" id="UP000290253"/>
    </source>
</evidence>
<dbReference type="EMBL" id="SDMK01000002">
    <property type="protein sequence ID" value="RXS95739.1"/>
    <property type="molecule type" value="Genomic_DNA"/>
</dbReference>
<keyword evidence="2 10" id="KW-0963">Cytoplasm</keyword>
<comment type="subunit">
    <text evidence="10">Monomer.</text>
</comment>
<keyword evidence="14" id="KW-1185">Reference proteome</keyword>
<dbReference type="PRINTS" id="PR00984">
    <property type="entry name" value="TRNASYNTHILE"/>
</dbReference>
<dbReference type="InterPro" id="IPR033708">
    <property type="entry name" value="Anticodon_Ile_BEm"/>
</dbReference>
<dbReference type="Gene3D" id="3.90.740.10">
    <property type="entry name" value="Valyl/Leucyl/Isoleucyl-tRNA synthetase, editing domain"/>
    <property type="match status" value="1"/>
</dbReference>
<dbReference type="Pfam" id="PF00133">
    <property type="entry name" value="tRNA-synt_1"/>
    <property type="match status" value="1"/>
</dbReference>
<comment type="domain">
    <text evidence="10">IleRS has two distinct active sites: one for aminoacylation and one for editing. The misactivated valine is translocated from the active site to the editing site, which sterically excludes the correctly activated isoleucine. The single editing site contains two valyl binding pockets, one specific for each substrate (Val-AMP or Val-tRNA(Ile)).</text>
</comment>
<dbReference type="InterPro" id="IPR014729">
    <property type="entry name" value="Rossmann-like_a/b/a_fold"/>
</dbReference>
<evidence type="ECO:0000256" key="2">
    <source>
        <dbReference type="ARBA" id="ARBA00022490"/>
    </source>
</evidence>
<name>A0A4Q1SEM4_9BACT</name>
<evidence type="ECO:0000256" key="5">
    <source>
        <dbReference type="ARBA" id="ARBA00022840"/>
    </source>
</evidence>
<comment type="subcellular location">
    <subcellularLocation>
        <location evidence="10">Cytoplasm</location>
    </subcellularLocation>
</comment>
<feature type="binding site" evidence="10">
    <location>
        <position position="937"/>
    </location>
    <ligand>
        <name>Zn(2+)</name>
        <dbReference type="ChEBI" id="CHEBI:29105"/>
    </ligand>
</feature>
<comment type="catalytic activity">
    <reaction evidence="9 10">
        <text>tRNA(Ile) + L-isoleucine + ATP = L-isoleucyl-tRNA(Ile) + AMP + diphosphate</text>
        <dbReference type="Rhea" id="RHEA:11060"/>
        <dbReference type="Rhea" id="RHEA-COMP:9666"/>
        <dbReference type="Rhea" id="RHEA-COMP:9695"/>
        <dbReference type="ChEBI" id="CHEBI:30616"/>
        <dbReference type="ChEBI" id="CHEBI:33019"/>
        <dbReference type="ChEBI" id="CHEBI:58045"/>
        <dbReference type="ChEBI" id="CHEBI:78442"/>
        <dbReference type="ChEBI" id="CHEBI:78528"/>
        <dbReference type="ChEBI" id="CHEBI:456215"/>
        <dbReference type="EC" id="6.1.1.5"/>
    </reaction>
</comment>
<dbReference type="GO" id="GO:0002161">
    <property type="term" value="F:aminoacyl-tRNA deacylase activity"/>
    <property type="evidence" value="ECO:0007669"/>
    <property type="project" value="InterPro"/>
</dbReference>
<gene>
    <name evidence="10" type="primary">ileS</name>
    <name evidence="13" type="ORF">ESZ00_11670</name>
</gene>
<dbReference type="InterPro" id="IPR001412">
    <property type="entry name" value="aa-tRNA-synth_I_CS"/>
</dbReference>
<keyword evidence="6 10" id="KW-0648">Protein biosynthesis</keyword>
<dbReference type="Gene3D" id="3.40.50.620">
    <property type="entry name" value="HUPs"/>
    <property type="match status" value="2"/>
</dbReference>
<dbReference type="CDD" id="cd07960">
    <property type="entry name" value="Anticodon_Ia_Ile_BEm"/>
    <property type="match status" value="1"/>
</dbReference>
<dbReference type="GO" id="GO:0000049">
    <property type="term" value="F:tRNA binding"/>
    <property type="evidence" value="ECO:0007669"/>
    <property type="project" value="InterPro"/>
</dbReference>
<dbReference type="InterPro" id="IPR013155">
    <property type="entry name" value="M/V/L/I-tRNA-synth_anticd-bd"/>
</dbReference>
<dbReference type="InterPro" id="IPR002300">
    <property type="entry name" value="aa-tRNA-synth_Ia"/>
</dbReference>
<evidence type="ECO:0000313" key="13">
    <source>
        <dbReference type="EMBL" id="RXS95739.1"/>
    </source>
</evidence>
<dbReference type="SUPFAM" id="SSF47323">
    <property type="entry name" value="Anticodon-binding domain of a subclass of class I aminoacyl-tRNA synthetases"/>
    <property type="match status" value="1"/>
</dbReference>
<reference evidence="13 14" key="1">
    <citation type="journal article" date="2016" name="Int. J. Syst. Evol. Microbiol.">
        <title>Acidipila dinghuensis sp. nov., an acidobacterium isolated from forest soil.</title>
        <authorList>
            <person name="Jiang Y.W."/>
            <person name="Wang J."/>
            <person name="Chen M.H."/>
            <person name="Lv Y.Y."/>
            <person name="Qiu L.H."/>
        </authorList>
    </citation>
    <scope>NUCLEOTIDE SEQUENCE [LARGE SCALE GENOMIC DNA]</scope>
    <source>
        <strain evidence="13 14">DHOF10</strain>
    </source>
</reference>
<dbReference type="Gene3D" id="1.10.730.20">
    <property type="match status" value="1"/>
</dbReference>
<dbReference type="GO" id="GO:0008270">
    <property type="term" value="F:zinc ion binding"/>
    <property type="evidence" value="ECO:0007669"/>
    <property type="project" value="UniProtKB-UniRule"/>
</dbReference>
<dbReference type="HAMAP" id="MF_02002">
    <property type="entry name" value="Ile_tRNA_synth_type1"/>
    <property type="match status" value="1"/>
</dbReference>
<keyword evidence="10" id="KW-0862">Zinc</keyword>
<comment type="similarity">
    <text evidence="1 10">Belongs to the class-I aminoacyl-tRNA synthetase family. IleS type 1 subfamily.</text>
</comment>
<evidence type="ECO:0000256" key="3">
    <source>
        <dbReference type="ARBA" id="ARBA00022598"/>
    </source>
</evidence>
<feature type="domain" description="Aminoacyl-tRNA synthetase class Ia" evidence="11">
    <location>
        <begin position="32"/>
        <end position="660"/>
    </location>
</feature>
<dbReference type="PANTHER" id="PTHR42765">
    <property type="entry name" value="SOLEUCYL-TRNA SYNTHETASE"/>
    <property type="match status" value="1"/>
</dbReference>
<sequence>MSAAPELKATLTLPETKFPMKANLPQNEPLRLKQWSEEGLYEQIRKARKGAEKYILHYGPPYANGPIHLGHALQKCIKDFILKSKTMSGYDAPLVPGWDCHGLPIEIKVDEKLGRKKLEMPALSVLRACREYAQKFIDLQRSQLIRLGVFAHWDKPYLTMSKPYEAKTLESFYDFFEKGFVYKGLKPVYWCLHDKTALAEAEVEYEQHTSPSVYVRYPLTSAPEAIDPALAGKTVFTIIWTTTPWTLPASLAVAFQPEFDYVALEQDGNTYIVAEGLAAAVREACNLQSATEVAKFKGTQLDRVTFRHPFLEERTILGVNADYVTADAGTGAVHTAPAHGADDFYTGARYGLEQTCNVDNEGRLRNGLPNWEGKTVWEANPLIIDLLQERGVLMGRQDIYHSYPHCWRCHNPVIFRATEQWFISMETPLKNADGSEITFRQRALDEIKGVKWDPSWGEERISNMIATRPDWCISRQRLWGVPIAVFLCNACHEPLSDAALYRRIVALFHEEGAEAWHKYSVADLLPAGTACAKCGNAQPKEGLDAFRKETDILDVWFDSGISWNAVLVGNEELQFPASLYIEGADQHRGWFHSSLLCSTAIKEQAPYLKVATVGWTLDEQGRAFSKSLGNGVDPVDIADRLGAEIVRLWAASVDFREDVTASENLMQRAAENYRKLRNTFRFLLGNLSGFDPVKDAVAESELLPLDRYMLARTRELTEKVLAWYAQFEFHRVYHAVNEFTIVDLSALYLDVLKDRMYTFAPVSRERRSAQTVIWKITEALVRLVAPMLTFTADEVWSYLPKIEGRENSVHLALFLEPDQIATKDDALLADWGKLLELRDVALKALEEARKEKRIGKALEAKVELRGVYRGFESHTLARYAESLKELFNVSAVELIPGNEEAVTATVLPADGAKCNRCWNYRNDTAAFGPWSDVCGRCAAALRQMPEFAPFEAAGSVNA</sequence>
<feature type="short sequence motif" description="'HIGH' region" evidence="10">
    <location>
        <begin position="61"/>
        <end position="71"/>
    </location>
</feature>
<evidence type="ECO:0000256" key="8">
    <source>
        <dbReference type="ARBA" id="ARBA00025217"/>
    </source>
</evidence>
<dbReference type="GO" id="GO:0006428">
    <property type="term" value="P:isoleucyl-tRNA aminoacylation"/>
    <property type="evidence" value="ECO:0007669"/>
    <property type="project" value="UniProtKB-UniRule"/>
</dbReference>
<evidence type="ECO:0000256" key="7">
    <source>
        <dbReference type="ARBA" id="ARBA00023146"/>
    </source>
</evidence>
<comment type="cofactor">
    <cofactor evidence="10">
        <name>Zn(2+)</name>
        <dbReference type="ChEBI" id="CHEBI:29105"/>
    </cofactor>
    <text evidence="10">Binds 1 zinc ion per subunit.</text>
</comment>
<evidence type="ECO:0000256" key="10">
    <source>
        <dbReference type="HAMAP-Rule" id="MF_02002"/>
    </source>
</evidence>
<evidence type="ECO:0000259" key="11">
    <source>
        <dbReference type="Pfam" id="PF00133"/>
    </source>
</evidence>
<dbReference type="Proteomes" id="UP000290253">
    <property type="component" value="Unassembled WGS sequence"/>
</dbReference>
<dbReference type="FunFam" id="3.40.50.620:FF:000042">
    <property type="entry name" value="Isoleucine--tRNA ligase"/>
    <property type="match status" value="1"/>
</dbReference>
<dbReference type="OrthoDB" id="9810365at2"/>
<dbReference type="Pfam" id="PF08264">
    <property type="entry name" value="Anticodon_1"/>
    <property type="match status" value="1"/>
</dbReference>
<feature type="binding site" evidence="10">
    <location>
        <position position="917"/>
    </location>
    <ligand>
        <name>Zn(2+)</name>
        <dbReference type="ChEBI" id="CHEBI:29105"/>
    </ligand>
</feature>
<protein>
    <recommendedName>
        <fullName evidence="10">Isoleucine--tRNA ligase</fullName>
        <ecNumber evidence="10">6.1.1.5</ecNumber>
    </recommendedName>
    <alternativeName>
        <fullName evidence="10">Isoleucyl-tRNA synthetase</fullName>
        <shortName evidence="10">IleRS</shortName>
    </alternativeName>
</protein>
<dbReference type="PROSITE" id="PS00178">
    <property type="entry name" value="AA_TRNA_LIGASE_I"/>
    <property type="match status" value="1"/>
</dbReference>
<feature type="domain" description="Methionyl/Valyl/Leucyl/Isoleucyl-tRNA synthetase anticodon-binding" evidence="12">
    <location>
        <begin position="706"/>
        <end position="863"/>
    </location>
</feature>
<keyword evidence="10" id="KW-0479">Metal-binding</keyword>
<dbReference type="Gene3D" id="1.10.10.830">
    <property type="entry name" value="Ile-tRNA synthetase CP2 domain-like"/>
    <property type="match status" value="1"/>
</dbReference>
<keyword evidence="7 10" id="KW-0030">Aminoacyl-tRNA synthetase</keyword>
<feature type="binding site" evidence="10">
    <location>
        <position position="934"/>
    </location>
    <ligand>
        <name>Zn(2+)</name>
        <dbReference type="ChEBI" id="CHEBI:29105"/>
    </ligand>
</feature>
<accession>A0A4Q1SEM4</accession>